<dbReference type="GO" id="GO:0016740">
    <property type="term" value="F:transferase activity"/>
    <property type="evidence" value="ECO:0007669"/>
    <property type="project" value="UniProtKB-KW"/>
</dbReference>
<comment type="caution">
    <text evidence="3">The sequence shown here is derived from an EMBL/GenBank/DDBJ whole genome shotgun (WGS) entry which is preliminary data.</text>
</comment>
<sequence>MRVVILVPRRGDGGRRDELWCFVEGWLRRHHRDWMIYEGDSEPGTFNRGAARNNAARSAGEWDVAVFHDADNISDPQMLEAAVRRAHETGGCVFPYSAYMYLDQFSSDRLMQEGNFFVAPQTEDWAVMHDHASGVMALSRKAYDQVGGFAELRGWGYEDDVMAVMLRTFTAGIEYMQGSAMHLWHPRGLTVDPTCEIYAAINAEVRDKVRALQGKPDELRKYMASGGHLVPNTTERLY</sequence>
<dbReference type="AlphaFoldDB" id="A0A1B8SL72"/>
<gene>
    <name evidence="3" type="ORF">ACT18_00580</name>
</gene>
<evidence type="ECO:0000259" key="2">
    <source>
        <dbReference type="Pfam" id="PF02709"/>
    </source>
</evidence>
<evidence type="ECO:0000313" key="3">
    <source>
        <dbReference type="EMBL" id="OBY33478.1"/>
    </source>
</evidence>
<protein>
    <recommendedName>
        <fullName evidence="2">Galactosyltransferase C-terminal domain-containing protein</fullName>
    </recommendedName>
</protein>
<proteinExistence type="predicted"/>
<evidence type="ECO:0000256" key="1">
    <source>
        <dbReference type="ARBA" id="ARBA00022679"/>
    </source>
</evidence>
<organism evidence="3 4">
    <name type="scientific">Mycolicibacter kumamotonensis</name>
    <dbReference type="NCBI Taxonomy" id="354243"/>
    <lineage>
        <taxon>Bacteria</taxon>
        <taxon>Bacillati</taxon>
        <taxon>Actinomycetota</taxon>
        <taxon>Actinomycetes</taxon>
        <taxon>Mycobacteriales</taxon>
        <taxon>Mycobacteriaceae</taxon>
        <taxon>Mycolicibacter</taxon>
    </lineage>
</organism>
<dbReference type="Pfam" id="PF02709">
    <property type="entry name" value="Glyco_transf_7C"/>
    <property type="match status" value="1"/>
</dbReference>
<accession>A0A1B8SL72</accession>
<dbReference type="Gene3D" id="3.90.550.10">
    <property type="entry name" value="Spore Coat Polysaccharide Biosynthesis Protein SpsA, Chain A"/>
    <property type="match status" value="1"/>
</dbReference>
<dbReference type="InterPro" id="IPR027791">
    <property type="entry name" value="Galactosyl_T_C"/>
</dbReference>
<dbReference type="CDD" id="cd00761">
    <property type="entry name" value="Glyco_tranf_GTA_type"/>
    <property type="match status" value="1"/>
</dbReference>
<dbReference type="InterPro" id="IPR029044">
    <property type="entry name" value="Nucleotide-diphossugar_trans"/>
</dbReference>
<evidence type="ECO:0000313" key="4">
    <source>
        <dbReference type="Proteomes" id="UP000092668"/>
    </source>
</evidence>
<dbReference type="SUPFAM" id="SSF53448">
    <property type="entry name" value="Nucleotide-diphospho-sugar transferases"/>
    <property type="match status" value="1"/>
</dbReference>
<dbReference type="OrthoDB" id="4120491at2"/>
<reference evidence="3 4" key="1">
    <citation type="submission" date="2015-06" db="EMBL/GenBank/DDBJ databases">
        <title>Genome sequence of Mycobacterium kumamotonense strain Roo.</title>
        <authorList>
            <person name="Greninger A.L."/>
            <person name="Cunningham G."/>
            <person name="Miller S."/>
        </authorList>
    </citation>
    <scope>NUCLEOTIDE SEQUENCE [LARGE SCALE GENOMIC DNA]</scope>
    <source>
        <strain evidence="3 4">Roo</strain>
    </source>
</reference>
<keyword evidence="4" id="KW-1185">Reference proteome</keyword>
<keyword evidence="1" id="KW-0808">Transferase</keyword>
<dbReference type="RefSeq" id="WP_065286748.1">
    <property type="nucleotide sequence ID" value="NZ_LFOE01000001.1"/>
</dbReference>
<dbReference type="EMBL" id="LFOE01000001">
    <property type="protein sequence ID" value="OBY33478.1"/>
    <property type="molecule type" value="Genomic_DNA"/>
</dbReference>
<dbReference type="Proteomes" id="UP000092668">
    <property type="component" value="Unassembled WGS sequence"/>
</dbReference>
<name>A0A1B8SL72_9MYCO</name>
<feature type="domain" description="Galactosyltransferase C-terminal" evidence="2">
    <location>
        <begin position="132"/>
        <end position="166"/>
    </location>
</feature>